<comment type="catalytic activity">
    <reaction evidence="1">
        <text>ATP + protein L-histidine = ADP + protein N-phospho-L-histidine.</text>
        <dbReference type="EC" id="2.7.13.3"/>
    </reaction>
</comment>
<evidence type="ECO:0000256" key="7">
    <source>
        <dbReference type="SAM" id="Coils"/>
    </source>
</evidence>
<dbReference type="EMBL" id="JBHRYJ010000001">
    <property type="protein sequence ID" value="MFC3674760.1"/>
    <property type="molecule type" value="Genomic_DNA"/>
</dbReference>
<dbReference type="PANTHER" id="PTHR43711">
    <property type="entry name" value="TWO-COMPONENT HISTIDINE KINASE"/>
    <property type="match status" value="1"/>
</dbReference>
<dbReference type="InterPro" id="IPR058544">
    <property type="entry name" value="ETR1_N"/>
</dbReference>
<evidence type="ECO:0000256" key="3">
    <source>
        <dbReference type="ARBA" id="ARBA00022553"/>
    </source>
</evidence>
<organism evidence="12 13">
    <name type="scientific">Ferrovibrio xuzhouensis</name>
    <dbReference type="NCBI Taxonomy" id="1576914"/>
    <lineage>
        <taxon>Bacteria</taxon>
        <taxon>Pseudomonadati</taxon>
        <taxon>Pseudomonadota</taxon>
        <taxon>Alphaproteobacteria</taxon>
        <taxon>Rhodospirillales</taxon>
        <taxon>Rhodospirillaceae</taxon>
        <taxon>Ferrovibrio</taxon>
    </lineage>
</organism>
<dbReference type="PRINTS" id="PR00344">
    <property type="entry name" value="BCTRLSENSOR"/>
</dbReference>
<dbReference type="EC" id="2.7.13.3" evidence="2"/>
<reference evidence="13" key="1">
    <citation type="journal article" date="2019" name="Int. J. Syst. Evol. Microbiol.">
        <title>The Global Catalogue of Microorganisms (GCM) 10K type strain sequencing project: providing services to taxonomists for standard genome sequencing and annotation.</title>
        <authorList>
            <consortium name="The Broad Institute Genomics Platform"/>
            <consortium name="The Broad Institute Genome Sequencing Center for Infectious Disease"/>
            <person name="Wu L."/>
            <person name="Ma J."/>
        </authorList>
    </citation>
    <scope>NUCLEOTIDE SEQUENCE [LARGE SCALE GENOMIC DNA]</scope>
    <source>
        <strain evidence="13">KCTC 42182</strain>
    </source>
</reference>
<evidence type="ECO:0000259" key="9">
    <source>
        <dbReference type="PROSITE" id="PS50109"/>
    </source>
</evidence>
<dbReference type="InterPro" id="IPR003594">
    <property type="entry name" value="HATPase_dom"/>
</dbReference>
<evidence type="ECO:0000313" key="13">
    <source>
        <dbReference type="Proteomes" id="UP001595711"/>
    </source>
</evidence>
<dbReference type="SMART" id="SM00388">
    <property type="entry name" value="HisKA"/>
    <property type="match status" value="1"/>
</dbReference>
<dbReference type="InterPro" id="IPR036890">
    <property type="entry name" value="HATPase_C_sf"/>
</dbReference>
<dbReference type="InterPro" id="IPR035965">
    <property type="entry name" value="PAS-like_dom_sf"/>
</dbReference>
<dbReference type="GO" id="GO:0005524">
    <property type="term" value="F:ATP binding"/>
    <property type="evidence" value="ECO:0007669"/>
    <property type="project" value="UniProtKB-KW"/>
</dbReference>
<feature type="domain" description="PAC" evidence="11">
    <location>
        <begin position="256"/>
        <end position="308"/>
    </location>
</feature>
<evidence type="ECO:0000256" key="2">
    <source>
        <dbReference type="ARBA" id="ARBA00012438"/>
    </source>
</evidence>
<dbReference type="CDD" id="cd00082">
    <property type="entry name" value="HisKA"/>
    <property type="match status" value="1"/>
</dbReference>
<feature type="domain" description="PAS" evidence="10">
    <location>
        <begin position="183"/>
        <end position="238"/>
    </location>
</feature>
<dbReference type="Gene3D" id="1.10.287.130">
    <property type="match status" value="1"/>
</dbReference>
<proteinExistence type="predicted"/>
<sequence>MGTVAEFFATDGFMPHGVCLLWKPEVFWLQMISDLVIAASYFAIPAALLYLAIYRADLVPRGILALFSAFIVLCGMTHLFAVWVLWTPDYGAEGLVKAATAVVSLATAISLVPALRWARLVPSAGQWMGLNDMLNREVADRRAAEAQVRALNADLENRIQSRTAELEATNRQLRREVEERRNADRRFRDVASLSVDWIWETDADLAYTFMSDRVERVTGLPPAGYIGQSRIALFGDPEGDYFLQQHVADLQARRPFADFVQWINRPRGMVCISTSGKPRYDGQGHFIGYIGVGRDVTEEQSQRRRLEEMNLALAAARDHALRASTSKSSFLAHMSHELRTPLNAVLGFSEVMKEQLLGPLEERYRTYAAHIHDSAQHLLSLINDVLDLSKIEAGAYELHEGEVDLASLAGRAVRQVEAEARRAGISVTVAGTDGLPRLRADQRAVFQIYLNLLSNAVKYSGTGGHVTAFAGLHSDGGVAFGVRDTGVGMNEKEIDKALQRFGQVENVMTRERQGTGLGLPLVRELALLHGGSVEIESEPGEGTTVTVRFGADRVLQAGLRADAG</sequence>
<feature type="coiled-coil region" evidence="7">
    <location>
        <begin position="134"/>
        <end position="186"/>
    </location>
</feature>
<dbReference type="Pfam" id="PF02518">
    <property type="entry name" value="HATPase_c"/>
    <property type="match status" value="1"/>
</dbReference>
<evidence type="ECO:0000256" key="8">
    <source>
        <dbReference type="SAM" id="Phobius"/>
    </source>
</evidence>
<dbReference type="PANTHER" id="PTHR43711:SF26">
    <property type="entry name" value="SENSOR HISTIDINE KINASE RCSC"/>
    <property type="match status" value="1"/>
</dbReference>
<dbReference type="NCBIfam" id="TIGR00229">
    <property type="entry name" value="sensory_box"/>
    <property type="match status" value="1"/>
</dbReference>
<dbReference type="Pfam" id="PF25487">
    <property type="entry name" value="ETR1_N"/>
    <property type="match status" value="1"/>
</dbReference>
<dbReference type="PROSITE" id="PS50112">
    <property type="entry name" value="PAS"/>
    <property type="match status" value="1"/>
</dbReference>
<evidence type="ECO:0000313" key="12">
    <source>
        <dbReference type="EMBL" id="MFC3674760.1"/>
    </source>
</evidence>
<dbReference type="Pfam" id="PF00512">
    <property type="entry name" value="HisKA"/>
    <property type="match status" value="1"/>
</dbReference>
<keyword evidence="8" id="KW-1133">Transmembrane helix</keyword>
<keyword evidence="8" id="KW-0472">Membrane</keyword>
<keyword evidence="4" id="KW-0808">Transferase</keyword>
<feature type="transmembrane region" description="Helical" evidence="8">
    <location>
        <begin position="27"/>
        <end position="51"/>
    </location>
</feature>
<dbReference type="Pfam" id="PF00989">
    <property type="entry name" value="PAS"/>
    <property type="match status" value="1"/>
</dbReference>
<dbReference type="SUPFAM" id="SSF47384">
    <property type="entry name" value="Homodimeric domain of signal transducing histidine kinase"/>
    <property type="match status" value="1"/>
</dbReference>
<evidence type="ECO:0000259" key="11">
    <source>
        <dbReference type="PROSITE" id="PS50113"/>
    </source>
</evidence>
<keyword evidence="6" id="KW-0902">Two-component regulatory system</keyword>
<keyword evidence="8" id="KW-0812">Transmembrane</keyword>
<dbReference type="InterPro" id="IPR013767">
    <property type="entry name" value="PAS_fold"/>
</dbReference>
<dbReference type="InterPro" id="IPR000014">
    <property type="entry name" value="PAS"/>
</dbReference>
<dbReference type="CDD" id="cd00130">
    <property type="entry name" value="PAS"/>
    <property type="match status" value="1"/>
</dbReference>
<accession>A0ABV7VBI3</accession>
<dbReference type="InterPro" id="IPR050736">
    <property type="entry name" value="Sensor_HK_Regulatory"/>
</dbReference>
<comment type="caution">
    <text evidence="12">The sequence shown here is derived from an EMBL/GenBank/DDBJ whole genome shotgun (WGS) entry which is preliminary data.</text>
</comment>
<evidence type="ECO:0000256" key="4">
    <source>
        <dbReference type="ARBA" id="ARBA00022679"/>
    </source>
</evidence>
<dbReference type="InterPro" id="IPR036097">
    <property type="entry name" value="HisK_dim/P_sf"/>
</dbReference>
<dbReference type="RefSeq" id="WP_379722187.1">
    <property type="nucleotide sequence ID" value="NZ_JBHRYJ010000001.1"/>
</dbReference>
<dbReference type="SMART" id="SM00091">
    <property type="entry name" value="PAS"/>
    <property type="match status" value="1"/>
</dbReference>
<gene>
    <name evidence="12" type="ORF">ACFOOQ_04340</name>
</gene>
<dbReference type="InterPro" id="IPR003661">
    <property type="entry name" value="HisK_dim/P_dom"/>
</dbReference>
<dbReference type="PROSITE" id="PS50109">
    <property type="entry name" value="HIS_KIN"/>
    <property type="match status" value="1"/>
</dbReference>
<dbReference type="SUPFAM" id="SSF55874">
    <property type="entry name" value="ATPase domain of HSP90 chaperone/DNA topoisomerase II/histidine kinase"/>
    <property type="match status" value="1"/>
</dbReference>
<feature type="domain" description="Histidine kinase" evidence="9">
    <location>
        <begin position="333"/>
        <end position="553"/>
    </location>
</feature>
<dbReference type="Proteomes" id="UP001595711">
    <property type="component" value="Unassembled WGS sequence"/>
</dbReference>
<evidence type="ECO:0000256" key="1">
    <source>
        <dbReference type="ARBA" id="ARBA00000085"/>
    </source>
</evidence>
<evidence type="ECO:0000259" key="10">
    <source>
        <dbReference type="PROSITE" id="PS50112"/>
    </source>
</evidence>
<keyword evidence="13" id="KW-1185">Reference proteome</keyword>
<keyword evidence="5" id="KW-0418">Kinase</keyword>
<feature type="transmembrane region" description="Helical" evidence="8">
    <location>
        <begin position="63"/>
        <end position="86"/>
    </location>
</feature>
<dbReference type="PROSITE" id="PS50113">
    <property type="entry name" value="PAC"/>
    <property type="match status" value="1"/>
</dbReference>
<name>A0ABV7VBI3_9PROT</name>
<keyword evidence="12" id="KW-0547">Nucleotide-binding</keyword>
<protein>
    <recommendedName>
        <fullName evidence="2">histidine kinase</fullName>
        <ecNumber evidence="2">2.7.13.3</ecNumber>
    </recommendedName>
</protein>
<keyword evidence="12" id="KW-0067">ATP-binding</keyword>
<keyword evidence="7" id="KW-0175">Coiled coil</keyword>
<dbReference type="Gene3D" id="3.30.450.20">
    <property type="entry name" value="PAS domain"/>
    <property type="match status" value="1"/>
</dbReference>
<dbReference type="InterPro" id="IPR004358">
    <property type="entry name" value="Sig_transdc_His_kin-like_C"/>
</dbReference>
<keyword evidence="3" id="KW-0597">Phosphoprotein</keyword>
<dbReference type="InterPro" id="IPR005467">
    <property type="entry name" value="His_kinase_dom"/>
</dbReference>
<dbReference type="SMART" id="SM00387">
    <property type="entry name" value="HATPase_c"/>
    <property type="match status" value="1"/>
</dbReference>
<dbReference type="InterPro" id="IPR000700">
    <property type="entry name" value="PAS-assoc_C"/>
</dbReference>
<evidence type="ECO:0000256" key="5">
    <source>
        <dbReference type="ARBA" id="ARBA00022777"/>
    </source>
</evidence>
<dbReference type="Gene3D" id="3.30.565.10">
    <property type="entry name" value="Histidine kinase-like ATPase, C-terminal domain"/>
    <property type="match status" value="1"/>
</dbReference>
<dbReference type="SUPFAM" id="SSF55785">
    <property type="entry name" value="PYP-like sensor domain (PAS domain)"/>
    <property type="match status" value="1"/>
</dbReference>
<evidence type="ECO:0000256" key="6">
    <source>
        <dbReference type="ARBA" id="ARBA00023012"/>
    </source>
</evidence>